<dbReference type="EC" id="2.2.1.10" evidence="5 6"/>
<dbReference type="GO" id="GO:0004332">
    <property type="term" value="F:fructose-bisphosphate aldolase activity"/>
    <property type="evidence" value="ECO:0007669"/>
    <property type="project" value="InterPro"/>
</dbReference>
<dbReference type="InterPro" id="IPR041720">
    <property type="entry name" value="FbaB-like"/>
</dbReference>
<dbReference type="OrthoDB" id="50091at2157"/>
<comment type="function">
    <text evidence="5">Catalyzes a transaldol reaction between 6-deoxy-5-ketofructose 1-phosphate (DKFP) and L-aspartate semialdehyde (ASA) with an elimination of hydroxypyruvaldehyde phosphate to yield 2-amino-3,7-dideoxy-D-threo-hept-6-ulosonate (ADH). Plays a key role in an alternative pathway of the biosynthesis of 3-dehydroquinate (DHQ), which is involved in the canonical pathway for the biosynthesis of aromatic amino acids.</text>
</comment>
<feature type="active site" description="Proton donor" evidence="5 7">
    <location>
        <position position="153"/>
    </location>
</feature>
<feature type="active site" description="Proton acceptor" evidence="5">
    <location>
        <position position="33"/>
    </location>
</feature>
<organism evidence="8 9">
    <name type="scientific">Methanococcus voltae</name>
    <dbReference type="NCBI Taxonomy" id="2188"/>
    <lineage>
        <taxon>Archaea</taxon>
        <taxon>Methanobacteriati</taxon>
        <taxon>Methanobacteriota</taxon>
        <taxon>Methanomada group</taxon>
        <taxon>Methanococci</taxon>
        <taxon>Methanococcales</taxon>
        <taxon>Methanococcaceae</taxon>
        <taxon>Methanococcus</taxon>
    </lineage>
</organism>
<feature type="binding site" evidence="5">
    <location>
        <begin position="237"/>
        <end position="238"/>
    </location>
    <ligand>
        <name>1-deoxy-D-threo-hexo-2,5-diulose 6-phosphate</name>
        <dbReference type="ChEBI" id="CHEBI:58861"/>
    </ligand>
</feature>
<dbReference type="CDD" id="cd00958">
    <property type="entry name" value="DhnA"/>
    <property type="match status" value="1"/>
</dbReference>
<feature type="active site" description="Schiff-base intermediate with dihydroxyacetone-P" evidence="7">
    <location>
        <position position="184"/>
    </location>
</feature>
<dbReference type="GO" id="GO:0016744">
    <property type="term" value="F:transketolase or transaldolase activity"/>
    <property type="evidence" value="ECO:0007669"/>
    <property type="project" value="UniProtKB-UniRule"/>
</dbReference>
<dbReference type="PANTHER" id="PTHR47916">
    <property type="entry name" value="FRUCTOSE-BISPHOSPHATE ALDOLASE CLASS 1"/>
    <property type="match status" value="1"/>
</dbReference>
<dbReference type="InterPro" id="IPR050456">
    <property type="entry name" value="DeoC/FbaB_aldolase"/>
</dbReference>
<sequence length="276" mass="29994">MERFGNLKNVGKLIRLERIFNRKSERTVIIPLDHGVSSGPLDGIKDMPKTVDKVAEGGANAVLEHKGIVRYGHRGYGKDIGLIVHLSAGTSLSPDPNKKVIVTSVEEAIRIGADAVSVHVNVGAETDDQMYKDLGRIAETCEYWGMPLIAMMYPRGKKVVDERDPEYVAHAARLGAELGADIIKTNYTGDINSFREVVRGCPVPIVIAGGPKTNTDEEFLQMVKDAISAGAIGVASGRNVFQHRDVTGITKAICKIVHDNTSVEEALKEIKPEVQE</sequence>
<feature type="active site" description="Schiff-base intermediate with substrate" evidence="5">
    <location>
        <position position="184"/>
    </location>
</feature>
<evidence type="ECO:0000256" key="6">
    <source>
        <dbReference type="NCBIfam" id="TIGR01949"/>
    </source>
</evidence>
<dbReference type="AlphaFoldDB" id="A0A8J7RN61"/>
<comment type="similarity">
    <text evidence="5">Belongs to the DeoC/FbaB aldolase family. ADHS subfamily.</text>
</comment>
<dbReference type="InterPro" id="IPR013785">
    <property type="entry name" value="Aldolase_TIM"/>
</dbReference>
<keyword evidence="8" id="KW-0456">Lyase</keyword>
<dbReference type="GO" id="GO:0008652">
    <property type="term" value="P:amino acid biosynthetic process"/>
    <property type="evidence" value="ECO:0007669"/>
    <property type="project" value="UniProtKB-KW"/>
</dbReference>
<dbReference type="HAMAP" id="MF_00960">
    <property type="entry name" value="ADH_synthase"/>
    <property type="match status" value="1"/>
</dbReference>
<dbReference type="SMART" id="SM01133">
    <property type="entry name" value="DeoC"/>
    <property type="match status" value="1"/>
</dbReference>
<comment type="catalytic activity">
    <reaction evidence="5">
        <text>1-deoxy-D-threo-hexo-2,5-diulose 6-phosphate + L-aspartate 4-semialdehyde = 2,3-dioxopropyl phosphate + 2-amino-2,3,7-trideoxy-D-lyxo-hept-6-ulosonate</text>
        <dbReference type="Rhea" id="RHEA:25952"/>
        <dbReference type="ChEBI" id="CHEBI:58859"/>
        <dbReference type="ChEBI" id="CHEBI:58860"/>
        <dbReference type="ChEBI" id="CHEBI:58861"/>
        <dbReference type="ChEBI" id="CHEBI:537519"/>
        <dbReference type="EC" id="2.2.1.10"/>
    </reaction>
</comment>
<dbReference type="EMBL" id="JAGGMV010000004">
    <property type="protein sequence ID" value="MBP2201966.1"/>
    <property type="molecule type" value="Genomic_DNA"/>
</dbReference>
<accession>A0A8J7RN61</accession>
<evidence type="ECO:0000313" key="9">
    <source>
        <dbReference type="Proteomes" id="UP000740329"/>
    </source>
</evidence>
<dbReference type="RefSeq" id="WP_209591485.1">
    <property type="nucleotide sequence ID" value="NZ_JAGGMU010000004.1"/>
</dbReference>
<feature type="binding site" evidence="5">
    <location>
        <begin position="33"/>
        <end position="37"/>
    </location>
    <ligand>
        <name>1-deoxy-D-threo-hexo-2,5-diulose 6-phosphate</name>
        <dbReference type="ChEBI" id="CHEBI:58861"/>
    </ligand>
</feature>
<protein>
    <recommendedName>
        <fullName evidence="5 6">2-amino-3,7-dideoxy-D-threo-hept-6-ulosonate synthase</fullName>
        <shortName evidence="5">ADH synthase</shortName>
        <shortName evidence="5">ADHS</shortName>
        <shortName evidence="5">ADTH synthase</shortName>
        <ecNumber evidence="5 6">2.2.1.10</ecNumber>
    </recommendedName>
</protein>
<evidence type="ECO:0000256" key="4">
    <source>
        <dbReference type="ARBA" id="ARBA00023270"/>
    </source>
</evidence>
<dbReference type="NCBIfam" id="TIGR01949">
    <property type="entry name" value="ADH_synth"/>
    <property type="match status" value="1"/>
</dbReference>
<keyword evidence="4 5" id="KW-0704">Schiff base</keyword>
<evidence type="ECO:0000256" key="5">
    <source>
        <dbReference type="HAMAP-Rule" id="MF_00960"/>
    </source>
</evidence>
<keyword evidence="3 5" id="KW-0057">Aromatic amino acid biosynthesis</keyword>
<comment type="subunit">
    <text evidence="5">Homodecamer.</text>
</comment>
<name>A0A8J7RN61_METVO</name>
<dbReference type="NCBIfam" id="NF005556">
    <property type="entry name" value="PRK07226.1"/>
    <property type="match status" value="1"/>
</dbReference>
<feature type="binding site" evidence="5">
    <location>
        <begin position="153"/>
        <end position="155"/>
    </location>
    <ligand>
        <name>1-deoxy-D-threo-hexo-2,5-diulose 6-phosphate</name>
        <dbReference type="ChEBI" id="CHEBI:58861"/>
    </ligand>
</feature>
<evidence type="ECO:0000256" key="1">
    <source>
        <dbReference type="ARBA" id="ARBA00022605"/>
    </source>
</evidence>
<dbReference type="GO" id="GO:0016836">
    <property type="term" value="F:hydro-lyase activity"/>
    <property type="evidence" value="ECO:0007669"/>
    <property type="project" value="InterPro"/>
</dbReference>
<dbReference type="GO" id="GO:0009073">
    <property type="term" value="P:aromatic amino acid family biosynthetic process"/>
    <property type="evidence" value="ECO:0007669"/>
    <property type="project" value="UniProtKB-UniRule"/>
</dbReference>
<dbReference type="Pfam" id="PF01791">
    <property type="entry name" value="DeoC"/>
    <property type="match status" value="1"/>
</dbReference>
<dbReference type="InterPro" id="IPR010210">
    <property type="entry name" value="ADH_synthase"/>
</dbReference>
<comment type="caution">
    <text evidence="8">The sequence shown here is derived from an EMBL/GenBank/DDBJ whole genome shotgun (WGS) entry which is preliminary data.</text>
</comment>
<dbReference type="InterPro" id="IPR002915">
    <property type="entry name" value="DeoC/FbaB/LacD_aldolase"/>
</dbReference>
<feature type="binding site" evidence="5">
    <location>
        <begin position="209"/>
        <end position="210"/>
    </location>
    <ligand>
        <name>1-deoxy-D-threo-hexo-2,5-diulose 6-phosphate</name>
        <dbReference type="ChEBI" id="CHEBI:58861"/>
    </ligand>
</feature>
<proteinExistence type="inferred from homology"/>
<evidence type="ECO:0000256" key="2">
    <source>
        <dbReference type="ARBA" id="ARBA00022679"/>
    </source>
</evidence>
<keyword evidence="1 5" id="KW-0028">Amino-acid biosynthesis</keyword>
<dbReference type="PANTHER" id="PTHR47916:SF1">
    <property type="entry name" value="3-HYDROXY-5-PHOSPHONOOXYPENTANE-2,4-DIONE THIOLASE"/>
    <property type="match status" value="1"/>
</dbReference>
<evidence type="ECO:0000313" key="8">
    <source>
        <dbReference type="EMBL" id="MBP2201966.1"/>
    </source>
</evidence>
<dbReference type="PIRSF" id="PIRSF038992">
    <property type="entry name" value="Aldolase_Ia"/>
    <property type="match status" value="1"/>
</dbReference>
<dbReference type="Gene3D" id="3.20.20.70">
    <property type="entry name" value="Aldolase class I"/>
    <property type="match status" value="1"/>
</dbReference>
<dbReference type="SUPFAM" id="SSF51569">
    <property type="entry name" value="Aldolase"/>
    <property type="match status" value="1"/>
</dbReference>
<dbReference type="Proteomes" id="UP000740329">
    <property type="component" value="Unassembled WGS sequence"/>
</dbReference>
<evidence type="ECO:0000256" key="7">
    <source>
        <dbReference type="PIRSR" id="PIRSR038992-1"/>
    </source>
</evidence>
<reference evidence="8" key="1">
    <citation type="submission" date="2021-03" db="EMBL/GenBank/DDBJ databases">
        <title>Genomic Encyclopedia of Type Strains, Phase IV (KMG-V): Genome sequencing to study the core and pangenomes of soil and plant-associated prokaryotes.</title>
        <authorList>
            <person name="Whitman W."/>
        </authorList>
    </citation>
    <scope>NUCLEOTIDE SEQUENCE</scope>
    <source>
        <strain evidence="8">C4</strain>
    </source>
</reference>
<evidence type="ECO:0000256" key="3">
    <source>
        <dbReference type="ARBA" id="ARBA00023141"/>
    </source>
</evidence>
<gene>
    <name evidence="5" type="primary">aroA'</name>
    <name evidence="8" type="ORF">J3E07_001406</name>
</gene>
<keyword evidence="2 5" id="KW-0808">Transferase</keyword>